<dbReference type="Gene3D" id="3.30.565.10">
    <property type="entry name" value="Histidine kinase-like ATPase, C-terminal domain"/>
    <property type="match status" value="1"/>
</dbReference>
<accession>A0ABN3A6D7</accession>
<dbReference type="EMBL" id="BAAAQR010000015">
    <property type="protein sequence ID" value="GAA2154363.1"/>
    <property type="molecule type" value="Genomic_DNA"/>
</dbReference>
<name>A0ABN3A6D7_9ACTN</name>
<dbReference type="Proteomes" id="UP001501771">
    <property type="component" value="Unassembled WGS sequence"/>
</dbReference>
<reference evidence="2 3" key="1">
    <citation type="journal article" date="2019" name="Int. J. Syst. Evol. Microbiol.">
        <title>The Global Catalogue of Microorganisms (GCM) 10K type strain sequencing project: providing services to taxonomists for standard genome sequencing and annotation.</title>
        <authorList>
            <consortium name="The Broad Institute Genomics Platform"/>
            <consortium name="The Broad Institute Genome Sequencing Center for Infectious Disease"/>
            <person name="Wu L."/>
            <person name="Ma J."/>
        </authorList>
    </citation>
    <scope>NUCLEOTIDE SEQUENCE [LARGE SCALE GENOMIC DNA]</scope>
    <source>
        <strain evidence="2 3">JCM 16022</strain>
    </source>
</reference>
<organism evidence="2 3">
    <name type="scientific">Nocardioides koreensis</name>
    <dbReference type="NCBI Taxonomy" id="433651"/>
    <lineage>
        <taxon>Bacteria</taxon>
        <taxon>Bacillati</taxon>
        <taxon>Actinomycetota</taxon>
        <taxon>Actinomycetes</taxon>
        <taxon>Propionibacteriales</taxon>
        <taxon>Nocardioidaceae</taxon>
        <taxon>Nocardioides</taxon>
    </lineage>
</organism>
<protein>
    <submittedName>
        <fullName evidence="2">Anti-sigma regulatory factor</fullName>
    </submittedName>
</protein>
<proteinExistence type="predicted"/>
<sequence>MSLSGPLTGPASGHSQDRADVELRVPADSAYVSVLRTTTAGLAARLDFPIDDIEDLRIAVGEASAMVLPEADEAADLLCRFFMHPGRLTVTVGVSTSRAAQRPDYDSFAWQVLTTLATSASADTTDGRFTITLTMESGHPELDL</sequence>
<evidence type="ECO:0000313" key="3">
    <source>
        <dbReference type="Proteomes" id="UP001501771"/>
    </source>
</evidence>
<evidence type="ECO:0000313" key="2">
    <source>
        <dbReference type="EMBL" id="GAA2154363.1"/>
    </source>
</evidence>
<keyword evidence="3" id="KW-1185">Reference proteome</keyword>
<comment type="caution">
    <text evidence="2">The sequence shown here is derived from an EMBL/GenBank/DDBJ whole genome shotgun (WGS) entry which is preliminary data.</text>
</comment>
<dbReference type="InterPro" id="IPR036890">
    <property type="entry name" value="HATPase_C_sf"/>
</dbReference>
<evidence type="ECO:0000256" key="1">
    <source>
        <dbReference type="SAM" id="MobiDB-lite"/>
    </source>
</evidence>
<feature type="region of interest" description="Disordered" evidence="1">
    <location>
        <begin position="1"/>
        <end position="20"/>
    </location>
</feature>
<gene>
    <name evidence="2" type="ORF">GCM10009844_40070</name>
</gene>